<reference evidence="1 2" key="1">
    <citation type="submission" date="2016-09" db="EMBL/GenBank/DDBJ databases">
        <title>Pseudonocardia autotrophica DSM535, a candidate organism with high potential of specific P450 cytochromes.</title>
        <authorList>
            <person name="Grumaz C."/>
            <person name="Vainshtein Y."/>
            <person name="Kirstahler P."/>
            <person name="Sohn K."/>
        </authorList>
    </citation>
    <scope>NUCLEOTIDE SEQUENCE [LARGE SCALE GENOMIC DNA]</scope>
    <source>
        <strain evidence="1 2">DSM 535</strain>
    </source>
</reference>
<protein>
    <submittedName>
        <fullName evidence="1">Uncharacterized protein</fullName>
    </submittedName>
</protein>
<dbReference type="STRING" id="2074.BG845_05922"/>
<organism evidence="1 2">
    <name type="scientific">Pseudonocardia autotrophica</name>
    <name type="common">Amycolata autotrophica</name>
    <name type="synonym">Nocardia autotrophica</name>
    <dbReference type="NCBI Taxonomy" id="2074"/>
    <lineage>
        <taxon>Bacteria</taxon>
        <taxon>Bacillati</taxon>
        <taxon>Actinomycetota</taxon>
        <taxon>Actinomycetes</taxon>
        <taxon>Pseudonocardiales</taxon>
        <taxon>Pseudonocardiaceae</taxon>
        <taxon>Pseudonocardia</taxon>
    </lineage>
</organism>
<comment type="caution">
    <text evidence="1">The sequence shown here is derived from an EMBL/GenBank/DDBJ whole genome shotgun (WGS) entry which is preliminary data.</text>
</comment>
<dbReference type="Proteomes" id="UP000194360">
    <property type="component" value="Unassembled WGS sequence"/>
</dbReference>
<dbReference type="EMBL" id="MIGB01000049">
    <property type="protein sequence ID" value="OSY35587.1"/>
    <property type="molecule type" value="Genomic_DNA"/>
</dbReference>
<dbReference type="OrthoDB" id="3577118at2"/>
<sequence length="95" mass="10339">MSAKADSRLAEFLRRVLAAGNDTTPAEVVFGPGEVTELQESMAQQFAADVRELGYVEPVGGAEGDPGRVQLTEQGRAWLDDYDGRSRTLHPRFSS</sequence>
<name>A0A1Y2MLQ6_PSEAH</name>
<gene>
    <name evidence="1" type="ORF">BG845_05922</name>
</gene>
<dbReference type="AlphaFoldDB" id="A0A1Y2MLQ6"/>
<evidence type="ECO:0000313" key="2">
    <source>
        <dbReference type="Proteomes" id="UP000194360"/>
    </source>
</evidence>
<keyword evidence="2" id="KW-1185">Reference proteome</keyword>
<accession>A0A1Y2MLQ6</accession>
<evidence type="ECO:0000313" key="1">
    <source>
        <dbReference type="EMBL" id="OSY35587.1"/>
    </source>
</evidence>
<proteinExistence type="predicted"/>
<dbReference type="RefSeq" id="WP_085916005.1">
    <property type="nucleotide sequence ID" value="NZ_AP018920.1"/>
</dbReference>